<evidence type="ECO:0000256" key="3">
    <source>
        <dbReference type="ARBA" id="ARBA00023274"/>
    </source>
</evidence>
<dbReference type="STRING" id="3469.A0A4Y7KBZ9"/>
<keyword evidence="5" id="KW-1185">Reference proteome</keyword>
<keyword evidence="2" id="KW-0689">Ribosomal protein</keyword>
<dbReference type="GO" id="GO:0003735">
    <property type="term" value="F:structural constituent of ribosome"/>
    <property type="evidence" value="ECO:0007669"/>
    <property type="project" value="InterPro"/>
</dbReference>
<evidence type="ECO:0000256" key="1">
    <source>
        <dbReference type="ARBA" id="ARBA00022490"/>
    </source>
</evidence>
<organism evidence="4 5">
    <name type="scientific">Papaver somniferum</name>
    <name type="common">Opium poppy</name>
    <dbReference type="NCBI Taxonomy" id="3469"/>
    <lineage>
        <taxon>Eukaryota</taxon>
        <taxon>Viridiplantae</taxon>
        <taxon>Streptophyta</taxon>
        <taxon>Embryophyta</taxon>
        <taxon>Tracheophyta</taxon>
        <taxon>Spermatophyta</taxon>
        <taxon>Magnoliopsida</taxon>
        <taxon>Ranunculales</taxon>
        <taxon>Papaveraceae</taxon>
        <taxon>Papaveroideae</taxon>
        <taxon>Papaver</taxon>
    </lineage>
</organism>
<gene>
    <name evidence="4" type="ORF">C5167_032601</name>
</gene>
<dbReference type="Gramene" id="RZC69465">
    <property type="protein sequence ID" value="RZC69465"/>
    <property type="gene ID" value="C5167_032601"/>
</dbReference>
<evidence type="ECO:0000313" key="4">
    <source>
        <dbReference type="EMBL" id="RZC69465.1"/>
    </source>
</evidence>
<dbReference type="GO" id="GO:0006412">
    <property type="term" value="P:translation"/>
    <property type="evidence" value="ECO:0007669"/>
    <property type="project" value="InterPro"/>
</dbReference>
<proteinExistence type="predicted"/>
<dbReference type="AlphaFoldDB" id="A0A4Y7KBZ9"/>
<dbReference type="PANTHER" id="PTHR11830">
    <property type="entry name" value="40S RIBOSOMAL PROTEIN S3A"/>
    <property type="match status" value="1"/>
</dbReference>
<keyword evidence="3" id="KW-0687">Ribonucleoprotein</keyword>
<sequence>MDNNMAHDALALVDHLEKRARNHPCGDTSRWQDSSICFGAPALASCCDFVFYGIRKNSYLSGIHGIAIASEGPTHQVFVVSLDDLSGDEDQACKKFRLRVEDVQRKNVLTNFWANSPRSETNRSGEPVMLNLARFESIFLLFHVCIICTLYCRTRRQMVENMVSQASSCDLTELVAKFIPAMIGKDIEKATSSIYPLQNVFIWKVGDHKFDKIIDAGAMLCDKERVLGDVARGDMTKWPKFM</sequence>
<reference evidence="4 5" key="1">
    <citation type="journal article" date="2018" name="Science">
        <title>The opium poppy genome and morphinan production.</title>
        <authorList>
            <person name="Guo L."/>
            <person name="Winzer T."/>
            <person name="Yang X."/>
            <person name="Li Y."/>
            <person name="Ning Z."/>
            <person name="He Z."/>
            <person name="Teodor R."/>
            <person name="Lu Y."/>
            <person name="Bowser T.A."/>
            <person name="Graham I.A."/>
            <person name="Ye K."/>
        </authorList>
    </citation>
    <scope>NUCLEOTIDE SEQUENCE [LARGE SCALE GENOMIC DNA]</scope>
    <source>
        <strain evidence="5">cv. HN1</strain>
        <tissue evidence="4">Leaves</tissue>
    </source>
</reference>
<evidence type="ECO:0000313" key="5">
    <source>
        <dbReference type="Proteomes" id="UP000316621"/>
    </source>
</evidence>
<dbReference type="SMART" id="SM01397">
    <property type="entry name" value="Ribosomal_S3Ae"/>
    <property type="match status" value="1"/>
</dbReference>
<dbReference type="InterPro" id="IPR001593">
    <property type="entry name" value="Ribosomal_eS1"/>
</dbReference>
<dbReference type="Pfam" id="PF01015">
    <property type="entry name" value="Ribosomal_S3Ae"/>
    <property type="match status" value="1"/>
</dbReference>
<dbReference type="EMBL" id="CM010721">
    <property type="protein sequence ID" value="RZC69465.1"/>
    <property type="molecule type" value="Genomic_DNA"/>
</dbReference>
<dbReference type="Proteomes" id="UP000316621">
    <property type="component" value="Chromosome 7"/>
</dbReference>
<name>A0A4Y7KBZ9_PAPSO</name>
<dbReference type="GO" id="GO:0005840">
    <property type="term" value="C:ribosome"/>
    <property type="evidence" value="ECO:0007669"/>
    <property type="project" value="UniProtKB-KW"/>
</dbReference>
<evidence type="ECO:0000256" key="2">
    <source>
        <dbReference type="ARBA" id="ARBA00022980"/>
    </source>
</evidence>
<dbReference type="GO" id="GO:1990904">
    <property type="term" value="C:ribonucleoprotein complex"/>
    <property type="evidence" value="ECO:0007669"/>
    <property type="project" value="UniProtKB-KW"/>
</dbReference>
<protein>
    <submittedName>
        <fullName evidence="4">Uncharacterized protein</fullName>
    </submittedName>
</protein>
<keyword evidence="1" id="KW-0963">Cytoplasm</keyword>
<accession>A0A4Y7KBZ9</accession>